<accession>A0A0G2EHW8</accession>
<reference evidence="2 3" key="2">
    <citation type="submission" date="2015-05" db="EMBL/GenBank/DDBJ databases">
        <title>Distinctive expansion of gene families associated with plant cell wall degradation and secondary metabolism in the genomes of grapevine trunk pathogens.</title>
        <authorList>
            <person name="Lawrence D.P."/>
            <person name="Travadon R."/>
            <person name="Rolshausen P.E."/>
            <person name="Baumgartner K."/>
        </authorList>
    </citation>
    <scope>NUCLEOTIDE SEQUENCE [LARGE SCALE GENOMIC DNA]</scope>
    <source>
        <strain evidence="2">DS831</strain>
    </source>
</reference>
<name>A0A0G2EHW8_9PEZI</name>
<dbReference type="PANTHER" id="PTHR42345:SF2">
    <property type="entry name" value="HELICASE-LIKE PROTEIN"/>
    <property type="match status" value="1"/>
</dbReference>
<organism evidence="2 3">
    <name type="scientific">Diplodia seriata</name>
    <dbReference type="NCBI Taxonomy" id="420778"/>
    <lineage>
        <taxon>Eukaryota</taxon>
        <taxon>Fungi</taxon>
        <taxon>Dikarya</taxon>
        <taxon>Ascomycota</taxon>
        <taxon>Pezizomycotina</taxon>
        <taxon>Dothideomycetes</taxon>
        <taxon>Dothideomycetes incertae sedis</taxon>
        <taxon>Botryosphaeriales</taxon>
        <taxon>Botryosphaeriaceae</taxon>
        <taxon>Diplodia</taxon>
    </lineage>
</organism>
<dbReference type="PANTHER" id="PTHR42345">
    <property type="entry name" value="TPR_REGION DOMAIN-CONTAINING PROTEIN"/>
    <property type="match status" value="1"/>
</dbReference>
<sequence>MAFGWRRRQPQPSDQDAASEKGPEVQRVRKRDLLRQLFSPAHAEKKQERAASIPSVVEPERRSLLEPFRGLKKHYRSRSSFAKTTDDDRSAAAASTSDVPTAQPAQTDDADDARSEAPDDVSSPDPSGLTEDDIPNLFAGAPLFSVDKIKGRRIPRVDFPYDDTLIVRDVGHQDEKKGLPMGYDINVVETPSMLGAQGLEPGTVGFDHFLEIPRSDHLRLGENDDEAIANRELLEEAPEKLGIKWLDQRLIYERLMELSQVHQAFKETAGKTTILHSQSPGEMYAHLFGKFLMPPRYDGSTGDPTGLKVQIETLIRVLRLKGIWNDFSLVEWRIRFGRILWESAASDPEDSEEYAGPSERDMLLLQILLASELLLRLDAISGLTVKEVTEQLHLTEAEVRNFASIKSRKTDWDLVLARRFLENIEISEETPAPLTPKRRGFLAALNVGRSAEEEEEPQETEFWLRPRYRERQLSGLLHFAETIGGTPPSPSVYAHFGLK</sequence>
<evidence type="ECO:0000256" key="1">
    <source>
        <dbReference type="SAM" id="MobiDB-lite"/>
    </source>
</evidence>
<protein>
    <submittedName>
        <fullName evidence="2">Uncharacterized protein</fullName>
    </submittedName>
</protein>
<dbReference type="AlphaFoldDB" id="A0A0G2EHW8"/>
<dbReference type="EMBL" id="LAQI01000077">
    <property type="protein sequence ID" value="KKY22427.1"/>
    <property type="molecule type" value="Genomic_DNA"/>
</dbReference>
<evidence type="ECO:0000313" key="2">
    <source>
        <dbReference type="EMBL" id="KKY22427.1"/>
    </source>
</evidence>
<gene>
    <name evidence="2" type="ORF">UCDDS831_g03592</name>
</gene>
<reference evidence="2 3" key="1">
    <citation type="submission" date="2015-03" db="EMBL/GenBank/DDBJ databases">
        <authorList>
            <person name="Morales-Cruz A."/>
            <person name="Amrine K.C."/>
            <person name="Cantu D."/>
        </authorList>
    </citation>
    <scope>NUCLEOTIDE SEQUENCE [LARGE SCALE GENOMIC DNA]</scope>
    <source>
        <strain evidence="2">DS831</strain>
    </source>
</reference>
<feature type="compositionally biased region" description="Basic and acidic residues" evidence="1">
    <location>
        <begin position="18"/>
        <end position="34"/>
    </location>
</feature>
<dbReference type="Proteomes" id="UP000034182">
    <property type="component" value="Unassembled WGS sequence"/>
</dbReference>
<evidence type="ECO:0000313" key="3">
    <source>
        <dbReference type="Proteomes" id="UP000034182"/>
    </source>
</evidence>
<feature type="region of interest" description="Disordered" evidence="1">
    <location>
        <begin position="1"/>
        <end position="134"/>
    </location>
</feature>
<feature type="compositionally biased region" description="Low complexity" evidence="1">
    <location>
        <begin position="91"/>
        <end position="107"/>
    </location>
</feature>
<proteinExistence type="predicted"/>
<comment type="caution">
    <text evidence="2">The sequence shown here is derived from an EMBL/GenBank/DDBJ whole genome shotgun (WGS) entry which is preliminary data.</text>
</comment>